<dbReference type="Proteomes" id="UP001431693">
    <property type="component" value="Unassembled WGS sequence"/>
</dbReference>
<dbReference type="CDD" id="cd00090">
    <property type="entry name" value="HTH_ARSR"/>
    <property type="match status" value="1"/>
</dbReference>
<dbReference type="SMART" id="SM00420">
    <property type="entry name" value="HTH_DEOR"/>
    <property type="match status" value="1"/>
</dbReference>
<dbReference type="SUPFAM" id="SSF46785">
    <property type="entry name" value="Winged helix' DNA-binding domain"/>
    <property type="match status" value="1"/>
</dbReference>
<dbReference type="PANTHER" id="PTHR30363">
    <property type="entry name" value="HTH-TYPE TRANSCRIPTIONAL REGULATOR SRLR-RELATED"/>
    <property type="match status" value="1"/>
</dbReference>
<proteinExistence type="predicted"/>
<dbReference type="InterPro" id="IPR014036">
    <property type="entry name" value="DeoR-like_C"/>
</dbReference>
<dbReference type="PANTHER" id="PTHR30363:SF44">
    <property type="entry name" value="AGA OPERON TRANSCRIPTIONAL REPRESSOR-RELATED"/>
    <property type="match status" value="1"/>
</dbReference>
<evidence type="ECO:0000313" key="4">
    <source>
        <dbReference type="EMBL" id="MDJ1129489.1"/>
    </source>
</evidence>
<evidence type="ECO:0000256" key="2">
    <source>
        <dbReference type="ARBA" id="ARBA00023163"/>
    </source>
</evidence>
<dbReference type="InterPro" id="IPR011991">
    <property type="entry name" value="ArsR-like_HTH"/>
</dbReference>
<dbReference type="InterPro" id="IPR036390">
    <property type="entry name" value="WH_DNA-bd_sf"/>
</dbReference>
<dbReference type="InterPro" id="IPR001034">
    <property type="entry name" value="DeoR_HTH"/>
</dbReference>
<dbReference type="Gene3D" id="3.40.50.1360">
    <property type="match status" value="1"/>
</dbReference>
<keyword evidence="1" id="KW-0805">Transcription regulation</keyword>
<dbReference type="PROSITE" id="PS51000">
    <property type="entry name" value="HTH_DEOR_2"/>
    <property type="match status" value="1"/>
</dbReference>
<dbReference type="InterPro" id="IPR037171">
    <property type="entry name" value="NagB/RpiA_transferase-like"/>
</dbReference>
<dbReference type="PRINTS" id="PR00037">
    <property type="entry name" value="HTHLACR"/>
</dbReference>
<organism evidence="4 5">
    <name type="scientific">Kribbibacterium absianum</name>
    <dbReference type="NCBI Taxonomy" id="3044210"/>
    <lineage>
        <taxon>Bacteria</taxon>
        <taxon>Bacillati</taxon>
        <taxon>Actinomycetota</taxon>
        <taxon>Coriobacteriia</taxon>
        <taxon>Coriobacteriales</taxon>
        <taxon>Kribbibacteriaceae</taxon>
        <taxon>Kribbibacterium</taxon>
    </lineage>
</organism>
<reference evidence="4" key="1">
    <citation type="submission" date="2023-05" db="EMBL/GenBank/DDBJ databases">
        <title>[olsenella] sp. nov., isolated from a pig farm feces dump.</title>
        <authorList>
            <person name="Chang Y.-H."/>
        </authorList>
    </citation>
    <scope>NUCLEOTIDE SEQUENCE</scope>
    <source>
        <strain evidence="4">YH-ols2217</strain>
    </source>
</reference>
<dbReference type="SUPFAM" id="SSF100950">
    <property type="entry name" value="NagB/RpiA/CoA transferase-like"/>
    <property type="match status" value="1"/>
</dbReference>
<evidence type="ECO:0000259" key="3">
    <source>
        <dbReference type="PROSITE" id="PS51000"/>
    </source>
</evidence>
<evidence type="ECO:0000313" key="5">
    <source>
        <dbReference type="Proteomes" id="UP001431693"/>
    </source>
</evidence>
<dbReference type="Pfam" id="PF08220">
    <property type="entry name" value="HTH_DeoR"/>
    <property type="match status" value="1"/>
</dbReference>
<dbReference type="RefSeq" id="WP_283713723.1">
    <property type="nucleotide sequence ID" value="NZ_JASJEW010000006.1"/>
</dbReference>
<accession>A0ABT6ZL00</accession>
<dbReference type="GO" id="GO:0003677">
    <property type="term" value="F:DNA binding"/>
    <property type="evidence" value="ECO:0007669"/>
    <property type="project" value="UniProtKB-KW"/>
</dbReference>
<name>A0ABT6ZL00_9ACTN</name>
<dbReference type="InterPro" id="IPR050313">
    <property type="entry name" value="Carb_Metab_HTH_regulators"/>
</dbReference>
<dbReference type="InterPro" id="IPR036388">
    <property type="entry name" value="WH-like_DNA-bd_sf"/>
</dbReference>
<dbReference type="SMART" id="SM01134">
    <property type="entry name" value="DeoRC"/>
    <property type="match status" value="1"/>
</dbReference>
<gene>
    <name evidence="4" type="ORF">QJ043_05270</name>
</gene>
<dbReference type="EMBL" id="JASJEX010000002">
    <property type="protein sequence ID" value="MDJ1129489.1"/>
    <property type="molecule type" value="Genomic_DNA"/>
</dbReference>
<dbReference type="Pfam" id="PF00455">
    <property type="entry name" value="DeoRC"/>
    <property type="match status" value="1"/>
</dbReference>
<feature type="domain" description="HTH deoR-type" evidence="3">
    <location>
        <begin position="7"/>
        <end position="62"/>
    </location>
</feature>
<dbReference type="Gene3D" id="1.10.10.10">
    <property type="entry name" value="Winged helix-like DNA-binding domain superfamily/Winged helix DNA-binding domain"/>
    <property type="match status" value="1"/>
</dbReference>
<sequence>MSDHAFADQRRSAILALLDRDTSVRVADLARELDVSTVTIRSDLDVLERAGKLRRTHGGAVALGRSVTVSVQDRRVNVNAEAKRAIAREAASWVKDGQSILLDSGTTALEVARALVDREGITVVTADLTVADLIDKALPGVEAVLLGGVVRKGHRYVTGPVTLAALGMLHADWAFICPTAMVPGRGFMTNFAPMAEVKSAMLDSATRRAALADVTKVGASGLVRFAGAEDVDLLLCDADPGADLRGYLSEKNSELKVVAA</sequence>
<protein>
    <submittedName>
        <fullName evidence="4">DeoR/GlpR family DNA-binding transcription regulator</fullName>
    </submittedName>
</protein>
<comment type="caution">
    <text evidence="4">The sequence shown here is derived from an EMBL/GenBank/DDBJ whole genome shotgun (WGS) entry which is preliminary data.</text>
</comment>
<evidence type="ECO:0000256" key="1">
    <source>
        <dbReference type="ARBA" id="ARBA00023015"/>
    </source>
</evidence>
<keyword evidence="2" id="KW-0804">Transcription</keyword>
<keyword evidence="5" id="KW-1185">Reference proteome</keyword>
<keyword evidence="4" id="KW-0238">DNA-binding</keyword>